<accession>A0A6J4KJJ7</accession>
<evidence type="ECO:0000313" key="6">
    <source>
        <dbReference type="EMBL" id="CAA9305233.1"/>
    </source>
</evidence>
<dbReference type="SUPFAM" id="SSF46785">
    <property type="entry name" value="Winged helix' DNA-binding domain"/>
    <property type="match status" value="1"/>
</dbReference>
<comment type="similarity">
    <text evidence="1">Belongs to the LysR transcriptional regulatory family.</text>
</comment>
<reference evidence="6" key="1">
    <citation type="submission" date="2020-02" db="EMBL/GenBank/DDBJ databases">
        <authorList>
            <person name="Meier V. D."/>
        </authorList>
    </citation>
    <scope>NUCLEOTIDE SEQUENCE</scope>
    <source>
        <strain evidence="6">AVDCRST_MAG11</strain>
    </source>
</reference>
<dbReference type="GO" id="GO:0003677">
    <property type="term" value="F:DNA binding"/>
    <property type="evidence" value="ECO:0007669"/>
    <property type="project" value="UniProtKB-KW"/>
</dbReference>
<organism evidence="6">
    <name type="scientific">uncultured Gemmatimonadaceae bacterium</name>
    <dbReference type="NCBI Taxonomy" id="246130"/>
    <lineage>
        <taxon>Bacteria</taxon>
        <taxon>Pseudomonadati</taxon>
        <taxon>Gemmatimonadota</taxon>
        <taxon>Gemmatimonadia</taxon>
        <taxon>Gemmatimonadales</taxon>
        <taxon>Gemmatimonadaceae</taxon>
        <taxon>environmental samples</taxon>
    </lineage>
</organism>
<dbReference type="PROSITE" id="PS50931">
    <property type="entry name" value="HTH_LYSR"/>
    <property type="match status" value="1"/>
</dbReference>
<evidence type="ECO:0000256" key="1">
    <source>
        <dbReference type="ARBA" id="ARBA00009437"/>
    </source>
</evidence>
<dbReference type="GO" id="GO:0003700">
    <property type="term" value="F:DNA-binding transcription factor activity"/>
    <property type="evidence" value="ECO:0007669"/>
    <property type="project" value="InterPro"/>
</dbReference>
<evidence type="ECO:0000256" key="4">
    <source>
        <dbReference type="ARBA" id="ARBA00023163"/>
    </source>
</evidence>
<proteinExistence type="inferred from homology"/>
<name>A0A6J4KJJ7_9BACT</name>
<dbReference type="PANTHER" id="PTHR30346">
    <property type="entry name" value="TRANSCRIPTIONAL DUAL REGULATOR HCAR-RELATED"/>
    <property type="match status" value="1"/>
</dbReference>
<dbReference type="PANTHER" id="PTHR30346:SF0">
    <property type="entry name" value="HCA OPERON TRANSCRIPTIONAL ACTIVATOR HCAR"/>
    <property type="match status" value="1"/>
</dbReference>
<dbReference type="Gene3D" id="1.10.10.10">
    <property type="entry name" value="Winged helix-like DNA-binding domain superfamily/Winged helix DNA-binding domain"/>
    <property type="match status" value="1"/>
</dbReference>
<keyword evidence="2" id="KW-0805">Transcription regulation</keyword>
<evidence type="ECO:0000259" key="5">
    <source>
        <dbReference type="PROSITE" id="PS50931"/>
    </source>
</evidence>
<dbReference type="InterPro" id="IPR000847">
    <property type="entry name" value="LysR_HTH_N"/>
</dbReference>
<dbReference type="InterPro" id="IPR036390">
    <property type="entry name" value="WH_DNA-bd_sf"/>
</dbReference>
<keyword evidence="3" id="KW-0238">DNA-binding</keyword>
<dbReference type="InterPro" id="IPR036388">
    <property type="entry name" value="WH-like_DNA-bd_sf"/>
</dbReference>
<feature type="domain" description="HTH lysR-type" evidence="5">
    <location>
        <begin position="1"/>
        <end position="50"/>
    </location>
</feature>
<keyword evidence="4" id="KW-0804">Transcription</keyword>
<evidence type="ECO:0000256" key="3">
    <source>
        <dbReference type="ARBA" id="ARBA00023125"/>
    </source>
</evidence>
<dbReference type="AlphaFoldDB" id="A0A6J4KJJ7"/>
<dbReference type="EMBL" id="CADCTU010000251">
    <property type="protein sequence ID" value="CAA9305233.1"/>
    <property type="molecule type" value="Genomic_DNA"/>
</dbReference>
<dbReference type="GO" id="GO:0032993">
    <property type="term" value="C:protein-DNA complex"/>
    <property type="evidence" value="ECO:0007669"/>
    <property type="project" value="TreeGrafter"/>
</dbReference>
<protein>
    <recommendedName>
        <fullName evidence="5">HTH lysR-type domain-containing protein</fullName>
    </recommendedName>
</protein>
<sequence>MLALSELQSFRRAGAALAVPPHVLAREVKATERALGARLFERRGRNATPTAAGAEIAHIARRAMTARLAEIRESAVPEIELRIGCLDYGRGQAVQRAAIAEFQAHHPHVAVRLSAMPFRQQPWAVADGALAVA</sequence>
<evidence type="ECO:0000256" key="2">
    <source>
        <dbReference type="ARBA" id="ARBA00023015"/>
    </source>
</evidence>
<gene>
    <name evidence="6" type="ORF">AVDCRST_MAG11-1110</name>
</gene>
<feature type="non-terminal residue" evidence="6">
    <location>
        <position position="133"/>
    </location>
</feature>
<dbReference type="Pfam" id="PF00126">
    <property type="entry name" value="HTH_1"/>
    <property type="match status" value="1"/>
</dbReference>